<feature type="signal peptide" evidence="1">
    <location>
        <begin position="1"/>
        <end position="22"/>
    </location>
</feature>
<evidence type="ECO:0000313" key="3">
    <source>
        <dbReference type="Proteomes" id="UP001589532"/>
    </source>
</evidence>
<feature type="chain" id="PRO_5045454969" description="LppX_LprAFG lipoprotein" evidence="1">
    <location>
        <begin position="23"/>
        <end position="250"/>
    </location>
</feature>
<keyword evidence="3" id="KW-1185">Reference proteome</keyword>
<dbReference type="Proteomes" id="UP001589532">
    <property type="component" value="Unassembled WGS sequence"/>
</dbReference>
<organism evidence="2 3">
    <name type="scientific">Nonomuraea helvata</name>
    <dbReference type="NCBI Taxonomy" id="37484"/>
    <lineage>
        <taxon>Bacteria</taxon>
        <taxon>Bacillati</taxon>
        <taxon>Actinomycetota</taxon>
        <taxon>Actinomycetes</taxon>
        <taxon>Streptosporangiales</taxon>
        <taxon>Streptosporangiaceae</taxon>
        <taxon>Nonomuraea</taxon>
    </lineage>
</organism>
<dbReference type="EMBL" id="JBHMBW010000010">
    <property type="protein sequence ID" value="MFB9623715.1"/>
    <property type="molecule type" value="Genomic_DNA"/>
</dbReference>
<protein>
    <recommendedName>
        <fullName evidence="4">LppX_LprAFG lipoprotein</fullName>
    </recommendedName>
</protein>
<gene>
    <name evidence="2" type="ORF">ACFFSA_11580</name>
</gene>
<evidence type="ECO:0008006" key="4">
    <source>
        <dbReference type="Google" id="ProtNLM"/>
    </source>
</evidence>
<name>A0ABV5RW85_9ACTN</name>
<accession>A0ABV5RW85</accession>
<proteinExistence type="predicted"/>
<comment type="caution">
    <text evidence="2">The sequence shown here is derived from an EMBL/GenBank/DDBJ whole genome shotgun (WGS) entry which is preliminary data.</text>
</comment>
<reference evidence="2 3" key="1">
    <citation type="submission" date="2024-09" db="EMBL/GenBank/DDBJ databases">
        <authorList>
            <person name="Sun Q."/>
            <person name="Mori K."/>
        </authorList>
    </citation>
    <scope>NUCLEOTIDE SEQUENCE [LARGE SCALE GENOMIC DNA]</scope>
    <source>
        <strain evidence="2 3">JCM 3143</strain>
    </source>
</reference>
<evidence type="ECO:0000313" key="2">
    <source>
        <dbReference type="EMBL" id="MFB9623715.1"/>
    </source>
</evidence>
<evidence type="ECO:0000256" key="1">
    <source>
        <dbReference type="SAM" id="SignalP"/>
    </source>
</evidence>
<sequence>MKRVLAAAVAAAALVTASPAQAAVDPVKALKKQFVAGHGVTISEVSRTQQEGKKLEYLRMTGTFAFGESGVVASDITLRGALKPSSEAALRFLIIGKKVYAQSAGFKRELPEGKSWLLLDDASNASATTQPIDIFRSGKLKSLLSHAKSAKGGLYRGSFHGDRERQAFDYRLSVSSTGLPSRFHTSSKSDYGTLGWYRETTDSRYTAWGHKVTIEAPPEDQVIDIKDAEAALDEVLEEIQVIPNEALATR</sequence>
<dbReference type="RefSeq" id="WP_344997357.1">
    <property type="nucleotide sequence ID" value="NZ_BAAAXV010000009.1"/>
</dbReference>
<keyword evidence="1" id="KW-0732">Signal</keyword>